<reference evidence="1 2" key="1">
    <citation type="submission" date="2014-02" db="EMBL/GenBank/DDBJ databases">
        <title>Whole genome sequence of Sphingobium chlorophenolicum NBRC 16172.</title>
        <authorList>
            <person name="Gan H.M."/>
            <person name="Gan H.Y."/>
            <person name="Chew T.H."/>
            <person name="Savka M.A."/>
        </authorList>
    </citation>
    <scope>NUCLEOTIDE SEQUENCE [LARGE SCALE GENOMIC DNA]</scope>
    <source>
        <strain evidence="1 2">NBRC 16172</strain>
    </source>
</reference>
<organism evidence="1 2">
    <name type="scientific">Sphingobium chlorophenolicum</name>
    <dbReference type="NCBI Taxonomy" id="46429"/>
    <lineage>
        <taxon>Bacteria</taxon>
        <taxon>Pseudomonadati</taxon>
        <taxon>Pseudomonadota</taxon>
        <taxon>Alphaproteobacteria</taxon>
        <taxon>Sphingomonadales</taxon>
        <taxon>Sphingomonadaceae</taxon>
        <taxon>Sphingobium</taxon>
    </lineage>
</organism>
<comment type="caution">
    <text evidence="1">The sequence shown here is derived from an EMBL/GenBank/DDBJ whole genome shotgun (WGS) entry which is preliminary data.</text>
</comment>
<evidence type="ECO:0000313" key="1">
    <source>
        <dbReference type="EMBL" id="KEQ53279.1"/>
    </source>
</evidence>
<sequence length="119" mass="13263">MTMFQPVGIVSDRVVATLVAGLEIEFGRGAGEALAQRFLEAEESDFLWDARVSERWLGAYENNDEEDFELDRVAIVGQLDGRWFVAVSIVDGDGNAHGLMGRRSFRSERQARKAFAATH</sequence>
<gene>
    <name evidence="1" type="ORF">BV95_02431</name>
</gene>
<dbReference type="Proteomes" id="UP000028411">
    <property type="component" value="Unassembled WGS sequence"/>
</dbReference>
<dbReference type="OrthoDB" id="7472484at2"/>
<dbReference type="eggNOG" id="ENOG502ZG07">
    <property type="taxonomic scope" value="Bacteria"/>
</dbReference>
<protein>
    <submittedName>
        <fullName evidence="1">Uncharacterized protein</fullName>
    </submittedName>
</protein>
<proteinExistence type="predicted"/>
<evidence type="ECO:0000313" key="2">
    <source>
        <dbReference type="Proteomes" id="UP000028411"/>
    </source>
</evidence>
<dbReference type="EMBL" id="JFHR01000025">
    <property type="protein sequence ID" value="KEQ53279.1"/>
    <property type="molecule type" value="Genomic_DNA"/>
</dbReference>
<name>A0A081RDK6_SPHCR</name>
<dbReference type="AlphaFoldDB" id="A0A081RDK6"/>
<dbReference type="RefSeq" id="WP_037451929.1">
    <property type="nucleotide sequence ID" value="NZ_JFHR01000025.1"/>
</dbReference>
<dbReference type="PATRIC" id="fig|46429.4.peg.2405"/>
<accession>A0A081RDK6</accession>